<dbReference type="GO" id="GO:0007220">
    <property type="term" value="P:Notch receptor processing"/>
    <property type="evidence" value="ECO:0007669"/>
    <property type="project" value="TreeGrafter"/>
</dbReference>
<comment type="subcellular location">
    <subcellularLocation>
        <location evidence="1">Membrane</location>
        <topology evidence="1">Multi-pass membrane protein</topology>
    </subcellularLocation>
</comment>
<keyword evidence="4 8" id="KW-0812">Transmembrane</keyword>
<evidence type="ECO:0000256" key="1">
    <source>
        <dbReference type="ARBA" id="ARBA00004141"/>
    </source>
</evidence>
<gene>
    <name evidence="9" type="ORF">TBRA_LOCUS1663</name>
</gene>
<dbReference type="Pfam" id="PF10251">
    <property type="entry name" value="PEN-2"/>
    <property type="match status" value="1"/>
</dbReference>
<dbReference type="EMBL" id="CADCXV010000335">
    <property type="protein sequence ID" value="CAB0029634.1"/>
    <property type="molecule type" value="Genomic_DNA"/>
</dbReference>
<keyword evidence="7 8" id="KW-0472">Membrane</keyword>
<keyword evidence="5" id="KW-0914">Notch signaling pathway</keyword>
<evidence type="ECO:0000256" key="2">
    <source>
        <dbReference type="ARBA" id="ARBA00009607"/>
    </source>
</evidence>
<feature type="transmembrane region" description="Helical" evidence="8">
    <location>
        <begin position="56"/>
        <end position="77"/>
    </location>
</feature>
<dbReference type="GO" id="GO:0007219">
    <property type="term" value="P:Notch signaling pathway"/>
    <property type="evidence" value="ECO:0007669"/>
    <property type="project" value="UniProtKB-KW"/>
</dbReference>
<sequence length="101" mass="11815">MDLTKLPNERKLYLCKWYFYAGFALLPFLWAVNAIWFFKQAFIVPAYEEQKLIKKYVIFSGIGALLSASLYISWIVVFQTQRTHWGEFADSITYLYPAGSP</sequence>
<proteinExistence type="inferred from homology"/>
<evidence type="ECO:0000256" key="3">
    <source>
        <dbReference type="ARBA" id="ARBA00018306"/>
    </source>
</evidence>
<keyword evidence="6 8" id="KW-1133">Transmembrane helix</keyword>
<comment type="similarity">
    <text evidence="2">Belongs to the PEN-2 family.</text>
</comment>
<dbReference type="OrthoDB" id="524898at2759"/>
<dbReference type="PANTHER" id="PTHR16318:SF0">
    <property type="entry name" value="GAMMA-SECRETASE SUBUNIT PEN-2"/>
    <property type="match status" value="1"/>
</dbReference>
<feature type="transmembrane region" description="Helical" evidence="8">
    <location>
        <begin position="17"/>
        <end position="36"/>
    </location>
</feature>
<dbReference type="AlphaFoldDB" id="A0A6H5HXX9"/>
<accession>A0A6H5HXX9</accession>
<dbReference type="GO" id="GO:0070765">
    <property type="term" value="C:gamma-secretase complex"/>
    <property type="evidence" value="ECO:0007669"/>
    <property type="project" value="TreeGrafter"/>
</dbReference>
<evidence type="ECO:0000256" key="6">
    <source>
        <dbReference type="ARBA" id="ARBA00022989"/>
    </source>
</evidence>
<evidence type="ECO:0000256" key="8">
    <source>
        <dbReference type="SAM" id="Phobius"/>
    </source>
</evidence>
<evidence type="ECO:0000313" key="9">
    <source>
        <dbReference type="EMBL" id="CAB0029634.1"/>
    </source>
</evidence>
<protein>
    <recommendedName>
        <fullName evidence="3">Gamma-secretase subunit PEN-2</fullName>
    </recommendedName>
</protein>
<organism evidence="9 10">
    <name type="scientific">Trichogramma brassicae</name>
    <dbReference type="NCBI Taxonomy" id="86971"/>
    <lineage>
        <taxon>Eukaryota</taxon>
        <taxon>Metazoa</taxon>
        <taxon>Ecdysozoa</taxon>
        <taxon>Arthropoda</taxon>
        <taxon>Hexapoda</taxon>
        <taxon>Insecta</taxon>
        <taxon>Pterygota</taxon>
        <taxon>Neoptera</taxon>
        <taxon>Endopterygota</taxon>
        <taxon>Hymenoptera</taxon>
        <taxon>Apocrita</taxon>
        <taxon>Proctotrupomorpha</taxon>
        <taxon>Chalcidoidea</taxon>
        <taxon>Trichogrammatidae</taxon>
        <taxon>Trichogramma</taxon>
    </lineage>
</organism>
<name>A0A6H5HXX9_9HYME</name>
<reference evidence="9 10" key="1">
    <citation type="submission" date="2020-02" db="EMBL/GenBank/DDBJ databases">
        <authorList>
            <person name="Ferguson B K."/>
        </authorList>
    </citation>
    <scope>NUCLEOTIDE SEQUENCE [LARGE SCALE GENOMIC DNA]</scope>
</reference>
<evidence type="ECO:0000313" key="10">
    <source>
        <dbReference type="Proteomes" id="UP000479190"/>
    </source>
</evidence>
<dbReference type="InterPro" id="IPR019379">
    <property type="entry name" value="Gamma_Secretase_Asp_P_PEN2"/>
</dbReference>
<dbReference type="PANTHER" id="PTHR16318">
    <property type="entry name" value="GAMMA-SECRETASE SUBUNIT PEN-2"/>
    <property type="match status" value="1"/>
</dbReference>
<evidence type="ECO:0000256" key="7">
    <source>
        <dbReference type="ARBA" id="ARBA00023136"/>
    </source>
</evidence>
<dbReference type="Proteomes" id="UP000479190">
    <property type="component" value="Unassembled WGS sequence"/>
</dbReference>
<keyword evidence="10" id="KW-1185">Reference proteome</keyword>
<evidence type="ECO:0000256" key="4">
    <source>
        <dbReference type="ARBA" id="ARBA00022692"/>
    </source>
</evidence>
<evidence type="ECO:0000256" key="5">
    <source>
        <dbReference type="ARBA" id="ARBA00022976"/>
    </source>
</evidence>